<evidence type="ECO:0000256" key="1">
    <source>
        <dbReference type="SAM" id="MobiDB-lite"/>
    </source>
</evidence>
<feature type="domain" description="Gcp-like" evidence="2">
    <location>
        <begin position="43"/>
        <end position="162"/>
    </location>
</feature>
<sequence length="245" mass="25118">MTSSSNTGPDDVFVLGFDTAMDACQAAIVSRSGAIVAKAHEPMKRGHAEYLIPMIGGVLEAAGLELKDLTRIGVTVGPGTFAGLRVGLSAARSFGLSHDIPIVGVTTLEAVAVTLPEPEAGQPLRAGVIAFDARNDEVYLQVVDPLGTLVVAPSVVDLATAADAVPEGLVNLSGSGAPKLADALAARSRAADVNVVDESLWAPQAEWIARLALVAPDDRVGPPSPLYLRPPDAKEPENGGALPHA</sequence>
<proteinExistence type="predicted"/>
<accession>A0A845Q9U7</accession>
<feature type="region of interest" description="Disordered" evidence="1">
    <location>
        <begin position="217"/>
        <end position="245"/>
    </location>
</feature>
<name>A0A845Q9U7_9HYPH</name>
<dbReference type="EMBL" id="WXYQ01000004">
    <property type="protein sequence ID" value="NBG95078.1"/>
    <property type="molecule type" value="Genomic_DNA"/>
</dbReference>
<dbReference type="NCBIfam" id="TIGR03725">
    <property type="entry name" value="T6A_YeaZ"/>
    <property type="match status" value="1"/>
</dbReference>
<dbReference type="PANTHER" id="PTHR11735:SF11">
    <property type="entry name" value="TRNA THREONYLCARBAMOYLADENOSINE BIOSYNTHESIS PROTEIN TSAB"/>
    <property type="match status" value="1"/>
</dbReference>
<dbReference type="InterPro" id="IPR022496">
    <property type="entry name" value="T6A_TsaB"/>
</dbReference>
<dbReference type="OrthoDB" id="9809995at2"/>
<reference evidence="3 4" key="1">
    <citation type="journal article" date="2016" name="Int. J. Syst. Evol. Microbiol.">
        <title>Pyruvatibacter mobilis gen. nov., sp. nov., a marine bacterium from the culture broth of Picochlorum sp. 122.</title>
        <authorList>
            <person name="Wang G."/>
            <person name="Tang M."/>
            <person name="Wu H."/>
            <person name="Dai S."/>
            <person name="Li T."/>
            <person name="Chen C."/>
            <person name="He H."/>
            <person name="Fan J."/>
            <person name="Xiang W."/>
            <person name="Li X."/>
        </authorList>
    </citation>
    <scope>NUCLEOTIDE SEQUENCE [LARGE SCALE GENOMIC DNA]</scope>
    <source>
        <strain evidence="3 4">GYP-11</strain>
    </source>
</reference>
<dbReference type="InterPro" id="IPR043129">
    <property type="entry name" value="ATPase_NBD"/>
</dbReference>
<organism evidence="3 4">
    <name type="scientific">Pyruvatibacter mobilis</name>
    <dbReference type="NCBI Taxonomy" id="1712261"/>
    <lineage>
        <taxon>Bacteria</taxon>
        <taxon>Pseudomonadati</taxon>
        <taxon>Pseudomonadota</taxon>
        <taxon>Alphaproteobacteria</taxon>
        <taxon>Hyphomicrobiales</taxon>
        <taxon>Parvibaculaceae</taxon>
        <taxon>Pyruvatibacter</taxon>
    </lineage>
</organism>
<evidence type="ECO:0000313" key="3">
    <source>
        <dbReference type="EMBL" id="NBG95078.1"/>
    </source>
</evidence>
<dbReference type="GeneID" id="300655993"/>
<comment type="caution">
    <text evidence="3">The sequence shown here is derived from an EMBL/GenBank/DDBJ whole genome shotgun (WGS) entry which is preliminary data.</text>
</comment>
<dbReference type="Gene3D" id="3.30.420.40">
    <property type="match status" value="2"/>
</dbReference>
<dbReference type="InterPro" id="IPR000905">
    <property type="entry name" value="Gcp-like_dom"/>
</dbReference>
<dbReference type="Proteomes" id="UP000470384">
    <property type="component" value="Unassembled WGS sequence"/>
</dbReference>
<dbReference type="RefSeq" id="WP_160587088.1">
    <property type="nucleotide sequence ID" value="NZ_BMHN01000001.1"/>
</dbReference>
<dbReference type="AlphaFoldDB" id="A0A845Q9U7"/>
<evidence type="ECO:0000259" key="2">
    <source>
        <dbReference type="Pfam" id="PF00814"/>
    </source>
</evidence>
<evidence type="ECO:0000313" key="4">
    <source>
        <dbReference type="Proteomes" id="UP000470384"/>
    </source>
</evidence>
<dbReference type="Pfam" id="PF00814">
    <property type="entry name" value="TsaD"/>
    <property type="match status" value="1"/>
</dbReference>
<keyword evidence="4" id="KW-1185">Reference proteome</keyword>
<dbReference type="PANTHER" id="PTHR11735">
    <property type="entry name" value="TRNA N6-ADENOSINE THREONYLCARBAMOYLTRANSFERASE"/>
    <property type="match status" value="1"/>
</dbReference>
<gene>
    <name evidence="3" type="primary">tsaB</name>
    <name evidence="3" type="ORF">GTQ45_04975</name>
</gene>
<dbReference type="GO" id="GO:0016740">
    <property type="term" value="F:transferase activity"/>
    <property type="evidence" value="ECO:0007669"/>
    <property type="project" value="UniProtKB-KW"/>
</dbReference>
<keyword evidence="3" id="KW-0808">Transferase</keyword>
<dbReference type="GO" id="GO:0005829">
    <property type="term" value="C:cytosol"/>
    <property type="evidence" value="ECO:0007669"/>
    <property type="project" value="TreeGrafter"/>
</dbReference>
<dbReference type="GO" id="GO:0002949">
    <property type="term" value="P:tRNA threonylcarbamoyladenosine modification"/>
    <property type="evidence" value="ECO:0007669"/>
    <property type="project" value="InterPro"/>
</dbReference>
<dbReference type="SUPFAM" id="SSF53067">
    <property type="entry name" value="Actin-like ATPase domain"/>
    <property type="match status" value="1"/>
</dbReference>
<protein>
    <submittedName>
        <fullName evidence="3">tRNA (Adenosine(37)-N6)-threonylcarbamoyltransferase complex dimerization subunit type 1 TsaB</fullName>
    </submittedName>
</protein>